<dbReference type="InterPro" id="IPR049117">
    <property type="entry name" value="pulA_all-beta"/>
</dbReference>
<comment type="caution">
    <text evidence="12">The sequence shown here is derived from an EMBL/GenBank/DDBJ whole genome shotgun (WGS) entry which is preliminary data.</text>
</comment>
<accession>A0A0C2RRS3</accession>
<proteinExistence type="inferred from homology"/>
<evidence type="ECO:0000256" key="3">
    <source>
        <dbReference type="ARBA" id="ARBA00022801"/>
    </source>
</evidence>
<dbReference type="SMART" id="SM00642">
    <property type="entry name" value="Aamy"/>
    <property type="match status" value="1"/>
</dbReference>
<feature type="signal peptide" evidence="10">
    <location>
        <begin position="1"/>
        <end position="23"/>
    </location>
</feature>
<sequence>MKNRKWLSCLLAMVLLLSFIPVVQPIASVQAEDSTTYTSLIVHYQEDPETTQDWNLWVWADGAEGQVHNFTEEDAFGKIAKVDLDGSHERFGFIVRTDAWEKDGGDRWADVKAGVAEVWIKSGDETVYTEPPDGEYRDFPSFNEVDLTVHYYRYDNDYEGWDLWVWPGDGDGQAVEYTSEDDYGKTAEVTLTDEEAFDKIGLIVRKNEGDNDWADREFGDRIVRQIQDDGTAEIWLVQGEEGIYYDPNHIDRDPRILSAAIDGLNEITLTTNFPIDTSLEDTGISLSGGLDIESILPVKEGETLTTKVKITTKQEIDLTKTYKVITDVFGEATVQVGKVVRSEEFDEEYFYDGDDLGNTYTEEQTDFKVWAPTASEAKLVTYEAWDDTAGTETDMEKDEKGTWKASLTGDQDGLLYTYKVKIGDEWREAVDPYIRSTSVNGDKGAVIDLEETDPEGWDEEQGFEASPNPEDAIIYELHVRDLSIQPESGIEQKGKYLGVTELETTGPEGVRTGLNHIKDLGVSHVQFLPIYDYRTVDETNLDTPQFNWGYDPKNYNVPEGSYATDPYDPDVRVKELKQMIHSLHEENLGVVMDVVYNHMYAVNESNFNQLVPGYYFRYNEDGTLANGTGVGNDTASERNMMEKFIVDSVSYWAEEYNMNGFRFDLMGIHDTDTMNAVREALDEIDPSIIVLGEGWDLNTPLDPERKANQKNAEDMPRIAHFNDTLRDGAKGSVWEDADPGFINGKQGMEEIMKQSVAGGFDYADSTATYRDPDQVVQYVEAHDNLTLWDKLEKTNPDASEMDKKAMHKLGSSIVLTSQGISFIHAGQEFMRTKGGDHNSYQSPDSVNQLDWERRAEFDEEVEYMKGLIDLRQRFEAFRLTDADEIEERLHFTKAPRNVVAYTLEEKKNRNLFVIHNANKGAKVVKLPGKGPWKVLVDSDNAGTKILNIRHGNSMKVKGLSSMVLLKDGKLK</sequence>
<dbReference type="SMR" id="A0A0C2RRS3"/>
<keyword evidence="13" id="KW-1185">Reference proteome</keyword>
<keyword evidence="2 10" id="KW-0732">Signal</keyword>
<dbReference type="InterPro" id="IPR006047">
    <property type="entry name" value="GH13_cat_dom"/>
</dbReference>
<evidence type="ECO:0000256" key="6">
    <source>
        <dbReference type="ARBA" id="ARBA00023965"/>
    </source>
</evidence>
<feature type="domain" description="Glycosyl hydrolase family 13 catalytic" evidence="11">
    <location>
        <begin position="503"/>
        <end position="871"/>
    </location>
</feature>
<evidence type="ECO:0000256" key="8">
    <source>
        <dbReference type="ARBA" id="ARBA00029618"/>
    </source>
</evidence>
<dbReference type="CDD" id="cd11341">
    <property type="entry name" value="AmyAc_Pullulanase_LD-like"/>
    <property type="match status" value="1"/>
</dbReference>
<reference evidence="12 13" key="1">
    <citation type="submission" date="2015-01" db="EMBL/GenBank/DDBJ databases">
        <title>Jeotgalibacillus campisalis genome sequencing.</title>
        <authorList>
            <person name="Goh K.M."/>
            <person name="Chan K.-G."/>
            <person name="Yaakop A.S."/>
            <person name="Ee R."/>
            <person name="Gan H.M."/>
            <person name="Chan C.S."/>
        </authorList>
    </citation>
    <scope>NUCLEOTIDE SEQUENCE [LARGE SCALE GENOMIC DNA]</scope>
    <source>
        <strain evidence="12 13">SF-57</strain>
    </source>
</reference>
<dbReference type="InterPro" id="IPR005323">
    <property type="entry name" value="CBM41_pullulanase"/>
</dbReference>
<dbReference type="SUPFAM" id="SSF81296">
    <property type="entry name" value="E set domains"/>
    <property type="match status" value="1"/>
</dbReference>
<dbReference type="EMBL" id="JXRR01000001">
    <property type="protein sequence ID" value="KIL52945.1"/>
    <property type="molecule type" value="Genomic_DNA"/>
</dbReference>
<dbReference type="NCBIfam" id="TIGR02104">
    <property type="entry name" value="pulA_typeI"/>
    <property type="match status" value="1"/>
</dbReference>
<evidence type="ECO:0000256" key="1">
    <source>
        <dbReference type="ARBA" id="ARBA00008061"/>
    </source>
</evidence>
<protein>
    <recommendedName>
        <fullName evidence="7">pullulanase</fullName>
        <ecNumber evidence="7">3.2.1.41</ecNumber>
    </recommendedName>
    <alternativeName>
        <fullName evidence="8">Alpha-dextrin endo-1,6-alpha-glucosidase</fullName>
    </alternativeName>
    <alternativeName>
        <fullName evidence="9">Pullulan 6-glucanohydrolase</fullName>
    </alternativeName>
</protein>
<dbReference type="EC" id="3.2.1.41" evidence="7"/>
<dbReference type="Pfam" id="PF21653">
    <property type="entry name" value="pulA_all-beta"/>
    <property type="match status" value="1"/>
</dbReference>
<dbReference type="PATRIC" id="fig|220754.4.peg.279"/>
<keyword evidence="3" id="KW-0378">Hydrolase</keyword>
<dbReference type="Pfam" id="PF00128">
    <property type="entry name" value="Alpha-amylase"/>
    <property type="match status" value="1"/>
</dbReference>
<dbReference type="GO" id="GO:0030246">
    <property type="term" value="F:carbohydrate binding"/>
    <property type="evidence" value="ECO:0007669"/>
    <property type="project" value="InterPro"/>
</dbReference>
<evidence type="ECO:0000313" key="12">
    <source>
        <dbReference type="EMBL" id="KIL52945.1"/>
    </source>
</evidence>
<dbReference type="InterPro" id="IPR004193">
    <property type="entry name" value="Glyco_hydro_13_N"/>
</dbReference>
<dbReference type="InterPro" id="IPR011840">
    <property type="entry name" value="PulA_typeI"/>
</dbReference>
<dbReference type="InterPro" id="IPR013780">
    <property type="entry name" value="Glyco_hydro_b"/>
</dbReference>
<dbReference type="CDD" id="cd02860">
    <property type="entry name" value="E_set_Pullulanase"/>
    <property type="match status" value="1"/>
</dbReference>
<name>A0A0C2RRS3_9BACL</name>
<comment type="catalytic activity">
    <reaction evidence="6">
        <text>Hydrolysis of (1-&gt;6)-alpha-D-glucosidic linkages in pullulan, amylopectin and glycogen, and in the alpha- and beta-limit dextrins of amylopectin and glycogen.</text>
        <dbReference type="EC" id="3.2.1.41"/>
    </reaction>
</comment>
<evidence type="ECO:0000256" key="9">
    <source>
        <dbReference type="ARBA" id="ARBA00031076"/>
    </source>
</evidence>
<dbReference type="Pfam" id="PF03714">
    <property type="entry name" value="PUD"/>
    <property type="match status" value="2"/>
</dbReference>
<dbReference type="GO" id="GO:0051060">
    <property type="term" value="F:pullulanase activity"/>
    <property type="evidence" value="ECO:0007669"/>
    <property type="project" value="UniProtKB-EC"/>
</dbReference>
<gene>
    <name evidence="12" type="ORF">KR50_02740</name>
</gene>
<keyword evidence="5" id="KW-0326">Glycosidase</keyword>
<dbReference type="InterPro" id="IPR013784">
    <property type="entry name" value="Carb-bd-like_fold"/>
</dbReference>
<dbReference type="Gene3D" id="2.60.40.10">
    <property type="entry name" value="Immunoglobulins"/>
    <property type="match status" value="1"/>
</dbReference>
<dbReference type="GO" id="GO:0005975">
    <property type="term" value="P:carbohydrate metabolic process"/>
    <property type="evidence" value="ECO:0007669"/>
    <property type="project" value="InterPro"/>
</dbReference>
<evidence type="ECO:0000256" key="10">
    <source>
        <dbReference type="SAM" id="SignalP"/>
    </source>
</evidence>
<feature type="chain" id="PRO_5039440601" description="pullulanase" evidence="10">
    <location>
        <begin position="24"/>
        <end position="971"/>
    </location>
</feature>
<evidence type="ECO:0000259" key="11">
    <source>
        <dbReference type="SMART" id="SM00642"/>
    </source>
</evidence>
<comment type="similarity">
    <text evidence="1">Belongs to the glycosyl hydrolase 13 family.</text>
</comment>
<evidence type="ECO:0000256" key="2">
    <source>
        <dbReference type="ARBA" id="ARBA00022729"/>
    </source>
</evidence>
<evidence type="ECO:0000256" key="7">
    <source>
        <dbReference type="ARBA" id="ARBA00024062"/>
    </source>
</evidence>
<dbReference type="PANTHER" id="PTHR43002">
    <property type="entry name" value="GLYCOGEN DEBRANCHING ENZYME"/>
    <property type="match status" value="1"/>
</dbReference>
<dbReference type="Gene3D" id="2.60.40.1110">
    <property type="match status" value="2"/>
</dbReference>
<keyword evidence="4" id="KW-0106">Calcium</keyword>
<dbReference type="Gene3D" id="2.60.40.2320">
    <property type="match status" value="1"/>
</dbReference>
<dbReference type="InterPro" id="IPR017853">
    <property type="entry name" value="GH"/>
</dbReference>
<dbReference type="Pfam" id="PF02922">
    <property type="entry name" value="CBM_48"/>
    <property type="match status" value="1"/>
</dbReference>
<evidence type="ECO:0000256" key="4">
    <source>
        <dbReference type="ARBA" id="ARBA00022837"/>
    </source>
</evidence>
<dbReference type="Gene3D" id="3.20.20.80">
    <property type="entry name" value="Glycosidases"/>
    <property type="match status" value="1"/>
</dbReference>
<dbReference type="SUPFAM" id="SSF49452">
    <property type="entry name" value="Starch-binding domain-like"/>
    <property type="match status" value="2"/>
</dbReference>
<dbReference type="Gene3D" id="2.60.40.1180">
    <property type="entry name" value="Golgi alpha-mannosidase II"/>
    <property type="match status" value="1"/>
</dbReference>
<organism evidence="12 13">
    <name type="scientific">Jeotgalibacillus campisalis</name>
    <dbReference type="NCBI Taxonomy" id="220754"/>
    <lineage>
        <taxon>Bacteria</taxon>
        <taxon>Bacillati</taxon>
        <taxon>Bacillota</taxon>
        <taxon>Bacilli</taxon>
        <taxon>Bacillales</taxon>
        <taxon>Caryophanaceae</taxon>
        <taxon>Jeotgalibacillus</taxon>
    </lineage>
</organism>
<dbReference type="SUPFAM" id="SSF51445">
    <property type="entry name" value="(Trans)glycosidases"/>
    <property type="match status" value="1"/>
</dbReference>
<dbReference type="InterPro" id="IPR014756">
    <property type="entry name" value="Ig_E-set"/>
</dbReference>
<evidence type="ECO:0000256" key="5">
    <source>
        <dbReference type="ARBA" id="ARBA00023295"/>
    </source>
</evidence>
<dbReference type="Proteomes" id="UP000031972">
    <property type="component" value="Unassembled WGS sequence"/>
</dbReference>
<dbReference type="InterPro" id="IPR013783">
    <property type="entry name" value="Ig-like_fold"/>
</dbReference>
<dbReference type="AlphaFoldDB" id="A0A0C2RRS3"/>
<evidence type="ECO:0000313" key="13">
    <source>
        <dbReference type="Proteomes" id="UP000031972"/>
    </source>
</evidence>
<dbReference type="CDD" id="cd10315">
    <property type="entry name" value="CBM41_pullulanase"/>
    <property type="match status" value="2"/>
</dbReference>